<accession>A0ABQ8TG42</accession>
<feature type="region of interest" description="Disordered" evidence="1">
    <location>
        <begin position="1"/>
        <end position="36"/>
    </location>
</feature>
<protein>
    <submittedName>
        <fullName evidence="2">Uncharacterized protein</fullName>
    </submittedName>
</protein>
<organism evidence="2 3">
    <name type="scientific">Periplaneta americana</name>
    <name type="common">American cockroach</name>
    <name type="synonym">Blatta americana</name>
    <dbReference type="NCBI Taxonomy" id="6978"/>
    <lineage>
        <taxon>Eukaryota</taxon>
        <taxon>Metazoa</taxon>
        <taxon>Ecdysozoa</taxon>
        <taxon>Arthropoda</taxon>
        <taxon>Hexapoda</taxon>
        <taxon>Insecta</taxon>
        <taxon>Pterygota</taxon>
        <taxon>Neoptera</taxon>
        <taxon>Polyneoptera</taxon>
        <taxon>Dictyoptera</taxon>
        <taxon>Blattodea</taxon>
        <taxon>Blattoidea</taxon>
        <taxon>Blattidae</taxon>
        <taxon>Blattinae</taxon>
        <taxon>Periplaneta</taxon>
    </lineage>
</organism>
<comment type="caution">
    <text evidence="2">The sequence shown here is derived from an EMBL/GenBank/DDBJ whole genome shotgun (WGS) entry which is preliminary data.</text>
</comment>
<reference evidence="2 3" key="1">
    <citation type="journal article" date="2022" name="Allergy">
        <title>Genome assembly and annotation of Periplaneta americana reveal a comprehensive cockroach allergen profile.</title>
        <authorList>
            <person name="Wang L."/>
            <person name="Xiong Q."/>
            <person name="Saelim N."/>
            <person name="Wang L."/>
            <person name="Nong W."/>
            <person name="Wan A.T."/>
            <person name="Shi M."/>
            <person name="Liu X."/>
            <person name="Cao Q."/>
            <person name="Hui J.H.L."/>
            <person name="Sookrung N."/>
            <person name="Leung T.F."/>
            <person name="Tungtrongchitr A."/>
            <person name="Tsui S.K.W."/>
        </authorList>
    </citation>
    <scope>NUCLEOTIDE SEQUENCE [LARGE SCALE GENOMIC DNA]</scope>
    <source>
        <strain evidence="2">PWHHKU_190912</strain>
    </source>
</reference>
<proteinExistence type="predicted"/>
<feature type="compositionally biased region" description="Basic and acidic residues" evidence="1">
    <location>
        <begin position="1"/>
        <end position="31"/>
    </location>
</feature>
<keyword evidence="3" id="KW-1185">Reference proteome</keyword>
<evidence type="ECO:0000256" key="1">
    <source>
        <dbReference type="SAM" id="MobiDB-lite"/>
    </source>
</evidence>
<dbReference type="Proteomes" id="UP001148838">
    <property type="component" value="Unassembled WGS sequence"/>
</dbReference>
<evidence type="ECO:0000313" key="2">
    <source>
        <dbReference type="EMBL" id="KAJ4444889.1"/>
    </source>
</evidence>
<sequence length="292" mass="32742">MIPEARSVERVPPHSGSRETDSEACGDKCDSSDDDASQVGVPPFLTGGIPTWNYLTYSCLKITGFSLMSFVRTHMRTQPNRHKVVVGAMKRILDVGSALYFVSRQLNNVGQLFIRCHIEQNSREEFLQEVRGRIYGVNHGDSCFMGIPVAKNADARVSHVVCLCCNSRVPWTRTPEICTLHHFPDAVGPSVLLGRLPPHRGRSAPDGVPYAHAIITRLRADEANWYSRIFRRPSVTMAMRTCTGCSQVLFTVKLMSGDIHLVLRMLNIIILNVASQTLRYCLNRDSSEFPFY</sequence>
<gene>
    <name evidence="2" type="ORF">ANN_06687</name>
</gene>
<dbReference type="EMBL" id="JAJSOF020000011">
    <property type="protein sequence ID" value="KAJ4444889.1"/>
    <property type="molecule type" value="Genomic_DNA"/>
</dbReference>
<name>A0ABQ8TG42_PERAM</name>
<evidence type="ECO:0000313" key="3">
    <source>
        <dbReference type="Proteomes" id="UP001148838"/>
    </source>
</evidence>